<feature type="region of interest" description="Disordered" evidence="1">
    <location>
        <begin position="49"/>
        <end position="71"/>
    </location>
</feature>
<sequence length="110" mass="12131">STLRILRGGLKRCPSRESMASSSRAKKRAKLQQTLCELDAMLEKLKEAEAADSAKGAAEASPEPLSKVEPEKLRKSADINVVIGTSELTYPEMVKRIGQMVNEAYYESMK</sequence>
<feature type="region of interest" description="Disordered" evidence="1">
    <location>
        <begin position="1"/>
        <end position="28"/>
    </location>
</feature>
<feature type="compositionally biased region" description="Low complexity" evidence="1">
    <location>
        <begin position="51"/>
        <end position="61"/>
    </location>
</feature>
<name>A0A813LQK8_POLGL</name>
<evidence type="ECO:0000256" key="1">
    <source>
        <dbReference type="SAM" id="MobiDB-lite"/>
    </source>
</evidence>
<proteinExistence type="predicted"/>
<comment type="caution">
    <text evidence="2">The sequence shown here is derived from an EMBL/GenBank/DDBJ whole genome shotgun (WGS) entry which is preliminary data.</text>
</comment>
<dbReference type="Proteomes" id="UP000626109">
    <property type="component" value="Unassembled WGS sequence"/>
</dbReference>
<evidence type="ECO:0000313" key="2">
    <source>
        <dbReference type="EMBL" id="CAE8740701.1"/>
    </source>
</evidence>
<feature type="non-terminal residue" evidence="2">
    <location>
        <position position="110"/>
    </location>
</feature>
<reference evidence="2" key="1">
    <citation type="submission" date="2021-02" db="EMBL/GenBank/DDBJ databases">
        <authorList>
            <person name="Dougan E. K."/>
            <person name="Rhodes N."/>
            <person name="Thang M."/>
            <person name="Chan C."/>
        </authorList>
    </citation>
    <scope>NUCLEOTIDE SEQUENCE</scope>
</reference>
<dbReference type="AlphaFoldDB" id="A0A813LQK8"/>
<evidence type="ECO:0000313" key="3">
    <source>
        <dbReference type="Proteomes" id="UP000626109"/>
    </source>
</evidence>
<protein>
    <submittedName>
        <fullName evidence="2">Uncharacterized protein</fullName>
    </submittedName>
</protein>
<feature type="non-terminal residue" evidence="2">
    <location>
        <position position="1"/>
    </location>
</feature>
<gene>
    <name evidence="2" type="ORF">PGLA2088_LOCUS50130</name>
</gene>
<accession>A0A813LQK8</accession>
<organism evidence="2 3">
    <name type="scientific">Polarella glacialis</name>
    <name type="common">Dinoflagellate</name>
    <dbReference type="NCBI Taxonomy" id="89957"/>
    <lineage>
        <taxon>Eukaryota</taxon>
        <taxon>Sar</taxon>
        <taxon>Alveolata</taxon>
        <taxon>Dinophyceae</taxon>
        <taxon>Suessiales</taxon>
        <taxon>Suessiaceae</taxon>
        <taxon>Polarella</taxon>
    </lineage>
</organism>
<dbReference type="EMBL" id="CAJNNW010037306">
    <property type="protein sequence ID" value="CAE8740701.1"/>
    <property type="molecule type" value="Genomic_DNA"/>
</dbReference>